<organism evidence="2 3">
    <name type="scientific">Trifolium subterraneum</name>
    <name type="common">Subterranean clover</name>
    <dbReference type="NCBI Taxonomy" id="3900"/>
    <lineage>
        <taxon>Eukaryota</taxon>
        <taxon>Viridiplantae</taxon>
        <taxon>Streptophyta</taxon>
        <taxon>Embryophyta</taxon>
        <taxon>Tracheophyta</taxon>
        <taxon>Spermatophyta</taxon>
        <taxon>Magnoliopsida</taxon>
        <taxon>eudicotyledons</taxon>
        <taxon>Gunneridae</taxon>
        <taxon>Pentapetalae</taxon>
        <taxon>rosids</taxon>
        <taxon>fabids</taxon>
        <taxon>Fabales</taxon>
        <taxon>Fabaceae</taxon>
        <taxon>Papilionoideae</taxon>
        <taxon>50 kb inversion clade</taxon>
        <taxon>NPAAA clade</taxon>
        <taxon>Hologalegina</taxon>
        <taxon>IRL clade</taxon>
        <taxon>Trifolieae</taxon>
        <taxon>Trifolium</taxon>
    </lineage>
</organism>
<dbReference type="Proteomes" id="UP000242715">
    <property type="component" value="Unassembled WGS sequence"/>
</dbReference>
<reference evidence="3" key="1">
    <citation type="journal article" date="2017" name="Front. Plant Sci.">
        <title>Climate Clever Clovers: New Paradigm to Reduce the Environmental Footprint of Ruminants by Breeding Low Methanogenic Forages Utilizing Haplotype Variation.</title>
        <authorList>
            <person name="Kaur P."/>
            <person name="Appels R."/>
            <person name="Bayer P.E."/>
            <person name="Keeble-Gagnere G."/>
            <person name="Wang J."/>
            <person name="Hirakawa H."/>
            <person name="Shirasawa K."/>
            <person name="Vercoe P."/>
            <person name="Stefanova K."/>
            <person name="Durmic Z."/>
            <person name="Nichols P."/>
            <person name="Revell C."/>
            <person name="Isobe S.N."/>
            <person name="Edwards D."/>
            <person name="Erskine W."/>
        </authorList>
    </citation>
    <scope>NUCLEOTIDE SEQUENCE [LARGE SCALE GENOMIC DNA]</scope>
    <source>
        <strain evidence="3">cv. Daliak</strain>
    </source>
</reference>
<name>A0A2Z6LKI1_TRISU</name>
<evidence type="ECO:0000256" key="1">
    <source>
        <dbReference type="SAM" id="MobiDB-lite"/>
    </source>
</evidence>
<accession>A0A2Z6LKI1</accession>
<gene>
    <name evidence="2" type="ORF">TSUD_07670</name>
</gene>
<protein>
    <submittedName>
        <fullName evidence="2">Uncharacterized protein</fullName>
    </submittedName>
</protein>
<evidence type="ECO:0000313" key="2">
    <source>
        <dbReference type="EMBL" id="GAU17705.1"/>
    </source>
</evidence>
<sequence length="93" mass="10465">MLMGLPNNRIRGICHNHHVATCIVIRYYPLHNFDPNLELGLENLTVGEEGGQIAETHQQHNRQLLAGQHLTPKYHGLDSSNGGSIWPHKPKTK</sequence>
<dbReference type="AlphaFoldDB" id="A0A2Z6LKI1"/>
<dbReference type="EMBL" id="DF973175">
    <property type="protein sequence ID" value="GAU17705.1"/>
    <property type="molecule type" value="Genomic_DNA"/>
</dbReference>
<evidence type="ECO:0000313" key="3">
    <source>
        <dbReference type="Proteomes" id="UP000242715"/>
    </source>
</evidence>
<keyword evidence="3" id="KW-1185">Reference proteome</keyword>
<feature type="region of interest" description="Disordered" evidence="1">
    <location>
        <begin position="68"/>
        <end position="93"/>
    </location>
</feature>
<proteinExistence type="predicted"/>